<evidence type="ECO:0000256" key="1">
    <source>
        <dbReference type="SAM" id="MobiDB-lite"/>
    </source>
</evidence>
<accession>A0A9U5CGY2</accession>
<name>A0A9U5CGY2_9BURK</name>
<feature type="compositionally biased region" description="Pro residues" evidence="1">
    <location>
        <begin position="20"/>
        <end position="29"/>
    </location>
</feature>
<dbReference type="InterPro" id="IPR006427">
    <property type="entry name" value="Portal_HK97"/>
</dbReference>
<dbReference type="Pfam" id="PF04860">
    <property type="entry name" value="Phage_portal"/>
    <property type="match status" value="1"/>
</dbReference>
<reference evidence="3" key="2">
    <citation type="submission" date="2025-08" db="UniProtKB">
        <authorList>
            <consortium name="RefSeq"/>
        </authorList>
    </citation>
    <scope>IDENTIFICATION</scope>
</reference>
<keyword evidence="2" id="KW-1185">Reference proteome</keyword>
<sequence length="445" mass="48180">MTRTTTSAGGWLSRAMGALRPPPPPPPAPARNEPALAPQALGENSVTTNLNVEELAAMLGAVNTAQAGVNVTETAAMRVSAVYGCVALIAGAAASLPFEIYRRAGAVRERAEDKGSPHAYWWLLNEEANDVMSSFSAMEYLVSAKLFHGDGFAELLRPSQYSPRVIGWLPHHPLSVTPFFVDSTQRRVAYRVGEAGRVRVVQPEDMIHVPSLGFDGLTSPSPITYAAREAIGTAIAGEAYNARFFNGGATFDYALATEGRLNDAQLAQLRASLAAKLTGGANSRVPLILTGGLKPAQLSVNPKDAEVLATRLFTVEEICRILGVPPHMVGHTDKTTSWGSGIEQQGIGFIRYTMQRHLRAIEQEFNRKVWPSRERYFVEFDRSALERGDLKSRYEAYRIALGRAGEPGWLKVNEVRREDKLPPIEGGDTINNGAPNAQPTPPPAG</sequence>
<dbReference type="Gene3D" id="1.20.1270.210">
    <property type="match status" value="1"/>
</dbReference>
<feature type="region of interest" description="Disordered" evidence="1">
    <location>
        <begin position="420"/>
        <end position="445"/>
    </location>
</feature>
<dbReference type="NCBIfam" id="TIGR01537">
    <property type="entry name" value="portal_HK97"/>
    <property type="match status" value="1"/>
</dbReference>
<dbReference type="AlphaFoldDB" id="A0A9U5CGY2"/>
<protein>
    <submittedName>
        <fullName evidence="3">Phage portal protein</fullName>
    </submittedName>
</protein>
<proteinExistence type="predicted"/>
<dbReference type="Gene3D" id="3.40.140.120">
    <property type="match status" value="1"/>
</dbReference>
<feature type="region of interest" description="Disordered" evidence="1">
    <location>
        <begin position="1"/>
        <end position="35"/>
    </location>
</feature>
<dbReference type="RefSeq" id="WP_245591303.1">
    <property type="nucleotide sequence ID" value="NZ_AXWS01000008.1"/>
</dbReference>
<dbReference type="Proteomes" id="UP000675920">
    <property type="component" value="Unplaced"/>
</dbReference>
<evidence type="ECO:0000313" key="3">
    <source>
        <dbReference type="RefSeq" id="WP_245591303.1"/>
    </source>
</evidence>
<evidence type="ECO:0000313" key="2">
    <source>
        <dbReference type="Proteomes" id="UP000675920"/>
    </source>
</evidence>
<dbReference type="InterPro" id="IPR006944">
    <property type="entry name" value="Phage/GTA_portal"/>
</dbReference>
<dbReference type="Gene3D" id="3.30.1120.70">
    <property type="match status" value="1"/>
</dbReference>
<organism evidence="2 3">
    <name type="scientific">Derxia gummosa DSM 723</name>
    <dbReference type="NCBI Taxonomy" id="1121388"/>
    <lineage>
        <taxon>Bacteria</taxon>
        <taxon>Pseudomonadati</taxon>
        <taxon>Pseudomonadota</taxon>
        <taxon>Betaproteobacteria</taxon>
        <taxon>Burkholderiales</taxon>
        <taxon>Alcaligenaceae</taxon>
        <taxon>Derxia</taxon>
    </lineage>
</organism>
<reference evidence="3" key="1">
    <citation type="journal article" date="1995" name="J. Mol. Biol.">
        <title>Genetic basis of bacteriophage HK97 prohead assembly.</title>
        <authorList>
            <person name="Duda R.L."/>
            <person name="Martincic K."/>
            <person name="Hendrix R.W."/>
        </authorList>
    </citation>
    <scope>NUCLEOTIDE SEQUENCE</scope>
</reference>